<comment type="caution">
    <text evidence="2">The sequence shown here is derived from an EMBL/GenBank/DDBJ whole genome shotgun (WGS) entry which is preliminary data.</text>
</comment>
<organism evidence="2 3">
    <name type="scientific">Phakopsora pachyrhizi</name>
    <name type="common">Asian soybean rust disease fungus</name>
    <dbReference type="NCBI Taxonomy" id="170000"/>
    <lineage>
        <taxon>Eukaryota</taxon>
        <taxon>Fungi</taxon>
        <taxon>Dikarya</taxon>
        <taxon>Basidiomycota</taxon>
        <taxon>Pucciniomycotina</taxon>
        <taxon>Pucciniomycetes</taxon>
        <taxon>Pucciniales</taxon>
        <taxon>Phakopsoraceae</taxon>
        <taxon>Phakopsora</taxon>
    </lineage>
</organism>
<reference evidence="2" key="1">
    <citation type="submission" date="2022-06" db="EMBL/GenBank/DDBJ databases">
        <authorList>
            <consortium name="SYNGENTA / RWTH Aachen University"/>
        </authorList>
    </citation>
    <scope>NUCLEOTIDE SEQUENCE</scope>
</reference>
<dbReference type="EMBL" id="CALTRL010003222">
    <property type="protein sequence ID" value="CAH7678673.1"/>
    <property type="molecule type" value="Genomic_DNA"/>
</dbReference>
<gene>
    <name evidence="2" type="ORF">PPACK8108_LOCUS13126</name>
</gene>
<feature type="region of interest" description="Disordered" evidence="1">
    <location>
        <begin position="24"/>
        <end position="50"/>
    </location>
</feature>
<dbReference type="AlphaFoldDB" id="A0AAV0B578"/>
<sequence length="50" mass="5795">MVGEVLGQGKWLLVESIERLKLREDGKRAMTSSEQKDRQRPLDNLPEIDE</sequence>
<evidence type="ECO:0000313" key="3">
    <source>
        <dbReference type="Proteomes" id="UP001153365"/>
    </source>
</evidence>
<keyword evidence="3" id="KW-1185">Reference proteome</keyword>
<feature type="compositionally biased region" description="Basic and acidic residues" evidence="1">
    <location>
        <begin position="24"/>
        <end position="41"/>
    </location>
</feature>
<proteinExistence type="predicted"/>
<dbReference type="Proteomes" id="UP001153365">
    <property type="component" value="Unassembled WGS sequence"/>
</dbReference>
<evidence type="ECO:0000313" key="2">
    <source>
        <dbReference type="EMBL" id="CAH7678673.1"/>
    </source>
</evidence>
<evidence type="ECO:0000256" key="1">
    <source>
        <dbReference type="SAM" id="MobiDB-lite"/>
    </source>
</evidence>
<accession>A0AAV0B578</accession>
<name>A0AAV0B578_PHAPC</name>
<protein>
    <submittedName>
        <fullName evidence="2">Uncharacterized protein</fullName>
    </submittedName>
</protein>